<dbReference type="Gene3D" id="3.30.200.20">
    <property type="entry name" value="Phosphorylase Kinase, domain 1"/>
    <property type="match status" value="1"/>
</dbReference>
<dbReference type="PANTHER" id="PTHR22969">
    <property type="entry name" value="IKB KINASE"/>
    <property type="match status" value="1"/>
</dbReference>
<dbReference type="InterPro" id="IPR051180">
    <property type="entry name" value="IKK"/>
</dbReference>
<keyword evidence="5" id="KW-0547">Nucleotide-binding</keyword>
<comment type="subcellular location">
    <subcellularLocation>
        <location evidence="1">Cytoplasm</location>
    </subcellularLocation>
</comment>
<dbReference type="InterPro" id="IPR011009">
    <property type="entry name" value="Kinase-like_dom_sf"/>
</dbReference>
<keyword evidence="6" id="KW-0418">Kinase</keyword>
<dbReference type="PROSITE" id="PS50011">
    <property type="entry name" value="PROTEIN_KINASE_DOM"/>
    <property type="match status" value="1"/>
</dbReference>
<feature type="compositionally biased region" description="Basic and acidic residues" evidence="8">
    <location>
        <begin position="758"/>
        <end position="776"/>
    </location>
</feature>
<evidence type="ECO:0000256" key="6">
    <source>
        <dbReference type="ARBA" id="ARBA00022777"/>
    </source>
</evidence>
<dbReference type="Gene3D" id="1.10.510.10">
    <property type="entry name" value="Transferase(Phosphotransferase) domain 1"/>
    <property type="match status" value="1"/>
</dbReference>
<gene>
    <name evidence="10" type="ORF">CHS0354_004834</name>
</gene>
<protein>
    <recommendedName>
        <fullName evidence="9">Protein kinase domain-containing protein</fullName>
    </recommendedName>
</protein>
<evidence type="ECO:0000256" key="2">
    <source>
        <dbReference type="ARBA" id="ARBA00022490"/>
    </source>
</evidence>
<keyword evidence="2" id="KW-0963">Cytoplasm</keyword>
<feature type="region of interest" description="Disordered" evidence="8">
    <location>
        <begin position="739"/>
        <end position="776"/>
    </location>
</feature>
<dbReference type="Pfam" id="PF18394">
    <property type="entry name" value="TBK1_CCD1"/>
    <property type="match status" value="1"/>
</dbReference>
<dbReference type="EMBL" id="JAEAOA010000355">
    <property type="protein sequence ID" value="KAK3587547.1"/>
    <property type="molecule type" value="Genomic_DNA"/>
</dbReference>
<dbReference type="Gene3D" id="1.20.1270.420">
    <property type="match status" value="1"/>
</dbReference>
<reference evidence="10" key="3">
    <citation type="submission" date="2023-05" db="EMBL/GenBank/DDBJ databases">
        <authorList>
            <person name="Smith C.H."/>
        </authorList>
    </citation>
    <scope>NUCLEOTIDE SEQUENCE</scope>
    <source>
        <strain evidence="10">CHS0354</strain>
        <tissue evidence="10">Mantle</tissue>
    </source>
</reference>
<evidence type="ECO:0000313" key="11">
    <source>
        <dbReference type="Proteomes" id="UP001195483"/>
    </source>
</evidence>
<evidence type="ECO:0000256" key="8">
    <source>
        <dbReference type="SAM" id="MobiDB-lite"/>
    </source>
</evidence>
<dbReference type="SUPFAM" id="SSF56112">
    <property type="entry name" value="Protein kinase-like (PK-like)"/>
    <property type="match status" value="1"/>
</dbReference>
<dbReference type="Proteomes" id="UP001195483">
    <property type="component" value="Unassembled WGS sequence"/>
</dbReference>
<evidence type="ECO:0000259" key="9">
    <source>
        <dbReference type="PROSITE" id="PS50011"/>
    </source>
</evidence>
<dbReference type="FunFam" id="1.10.510.10:FF:000100">
    <property type="entry name" value="inhibitor of nuclear factor kappa-B kinase subunit epsilon"/>
    <property type="match status" value="1"/>
</dbReference>
<evidence type="ECO:0000256" key="3">
    <source>
        <dbReference type="ARBA" id="ARBA00022527"/>
    </source>
</evidence>
<dbReference type="AlphaFoldDB" id="A0AAE0S950"/>
<keyword evidence="3" id="KW-0723">Serine/threonine-protein kinase</keyword>
<keyword evidence="11" id="KW-1185">Reference proteome</keyword>
<reference evidence="10" key="1">
    <citation type="journal article" date="2021" name="Genome Biol. Evol.">
        <title>A High-Quality Reference Genome for a Parasitic Bivalve with Doubly Uniparental Inheritance (Bivalvia: Unionida).</title>
        <authorList>
            <person name="Smith C.H."/>
        </authorList>
    </citation>
    <scope>NUCLEOTIDE SEQUENCE</scope>
    <source>
        <strain evidence="10">CHS0354</strain>
    </source>
</reference>
<dbReference type="SMART" id="SM00220">
    <property type="entry name" value="S_TKc"/>
    <property type="match status" value="1"/>
</dbReference>
<comment type="caution">
    <text evidence="10">The sequence shown here is derived from an EMBL/GenBank/DDBJ whole genome shotgun (WGS) entry which is preliminary data.</text>
</comment>
<dbReference type="InterPro" id="IPR041309">
    <property type="entry name" value="TBK1_CC1"/>
</dbReference>
<evidence type="ECO:0000256" key="5">
    <source>
        <dbReference type="ARBA" id="ARBA00022741"/>
    </source>
</evidence>
<dbReference type="GO" id="GO:0005524">
    <property type="term" value="F:ATP binding"/>
    <property type="evidence" value="ECO:0007669"/>
    <property type="project" value="UniProtKB-KW"/>
</dbReference>
<feature type="domain" description="Protein kinase" evidence="9">
    <location>
        <begin position="27"/>
        <end position="318"/>
    </location>
</feature>
<evidence type="ECO:0000313" key="10">
    <source>
        <dbReference type="EMBL" id="KAK3587547.1"/>
    </source>
</evidence>
<dbReference type="PANTHER" id="PTHR22969:SF15">
    <property type="entry name" value="FI05319P"/>
    <property type="match status" value="1"/>
</dbReference>
<sequence length="776" mass="89588">MTQAPGIPQVNVTYRTGELHETADYIYNTADIIGKGSIAVVYFGRKKSSGTVVAAKVFNASGSRNINLIESEKEVLSSLDHENIVKFLDFQDEKDSRLPVLIMEYCEDGSLQTMLDKPEFMFGLMEDELIIFLKDFKCAIFYLRQKNIVHRDIKPGNILRARREDGRSQYKLTDFSSARKLANDETYDSVHGTLEYMFPDMFLRGILGKSTTKKFDVTSDLWSIGVTIYYTVVGMVSFRPFAGREDKETMYKMISKKPKGTISASQNEENGIIVYSKRLPNSVQIPGTLQDLIIDVIAGLLDERHVLSYEQFFEKVVIIDAKIKLTIFYCCIGQNIVIYMNPIDRYANLQEEIAYVTEIPANNQLLLVADQELTEIVGVTDEIRLYPLSVLKDSLFLYQCQIIVTPSLGLIEIMELPDTSLRYSLNDDARMAKKCTAVAYHICRTHKCLMENQVQLIQSLSNLRRYIYRIIRQSNICLLDLKRCSDETRKRLSIVFTVFPGFKSITKLFIEFLDSDSIREVGEMKRLLTEISKLLEETSFDAFQKKIEGRVQEIEKYIEVLRSKMQEQESDANMDCARCCEDDHCHGKIEWKKQEILDVMNIFLRHMRYETLHEHEQFIHESEKSNLEVLCLKLISTFQDHCVPTYHRLYENVMKHMHLLLKHLGRVRKVEQNIDAVKDSQKQISFQLGKFEDVCVKRMNDILSCITKLMSSTSQGATGESIQPKRSESLHGVTNMLQELKTPSQEVRDSVQEQMTRFSKDQPLHPEQGHREESIQ</sequence>
<proteinExistence type="predicted"/>
<keyword evidence="4" id="KW-0808">Transferase</keyword>
<evidence type="ECO:0000256" key="4">
    <source>
        <dbReference type="ARBA" id="ARBA00022679"/>
    </source>
</evidence>
<reference evidence="10" key="2">
    <citation type="journal article" date="2021" name="Genome Biol. Evol.">
        <title>Developing a high-quality reference genome for a parasitic bivalve with doubly uniparental inheritance (Bivalvia: Unionida).</title>
        <authorList>
            <person name="Smith C.H."/>
        </authorList>
    </citation>
    <scope>NUCLEOTIDE SEQUENCE</scope>
    <source>
        <strain evidence="10">CHS0354</strain>
        <tissue evidence="10">Mantle</tissue>
    </source>
</reference>
<dbReference type="InterPro" id="IPR000719">
    <property type="entry name" value="Prot_kinase_dom"/>
</dbReference>
<name>A0AAE0S950_9BIVA</name>
<dbReference type="GO" id="GO:0005737">
    <property type="term" value="C:cytoplasm"/>
    <property type="evidence" value="ECO:0007669"/>
    <property type="project" value="UniProtKB-SubCell"/>
</dbReference>
<evidence type="ECO:0000256" key="7">
    <source>
        <dbReference type="ARBA" id="ARBA00022840"/>
    </source>
</evidence>
<dbReference type="Pfam" id="PF00069">
    <property type="entry name" value="Pkinase"/>
    <property type="match status" value="1"/>
</dbReference>
<keyword evidence="7" id="KW-0067">ATP-binding</keyword>
<evidence type="ECO:0000256" key="1">
    <source>
        <dbReference type="ARBA" id="ARBA00004496"/>
    </source>
</evidence>
<accession>A0AAE0S950</accession>
<dbReference type="GO" id="GO:0004674">
    <property type="term" value="F:protein serine/threonine kinase activity"/>
    <property type="evidence" value="ECO:0007669"/>
    <property type="project" value="UniProtKB-KW"/>
</dbReference>
<organism evidence="10 11">
    <name type="scientific">Potamilus streckersoni</name>
    <dbReference type="NCBI Taxonomy" id="2493646"/>
    <lineage>
        <taxon>Eukaryota</taxon>
        <taxon>Metazoa</taxon>
        <taxon>Spiralia</taxon>
        <taxon>Lophotrochozoa</taxon>
        <taxon>Mollusca</taxon>
        <taxon>Bivalvia</taxon>
        <taxon>Autobranchia</taxon>
        <taxon>Heteroconchia</taxon>
        <taxon>Palaeoheterodonta</taxon>
        <taxon>Unionida</taxon>
        <taxon>Unionoidea</taxon>
        <taxon>Unionidae</taxon>
        <taxon>Ambleminae</taxon>
        <taxon>Lampsilini</taxon>
        <taxon>Potamilus</taxon>
    </lineage>
</organism>
<dbReference type="Gene3D" id="3.10.20.90">
    <property type="entry name" value="Phosphatidylinositol 3-kinase Catalytic Subunit, Chain A, domain 1"/>
    <property type="match status" value="1"/>
</dbReference>